<evidence type="ECO:0000313" key="5">
    <source>
        <dbReference type="EMBL" id="MDJ1499131.1"/>
    </source>
</evidence>
<gene>
    <name evidence="5" type="ORF">QNI22_00665</name>
</gene>
<dbReference type="Pfam" id="PF01520">
    <property type="entry name" value="Amidase_3"/>
    <property type="match status" value="1"/>
</dbReference>
<dbReference type="InterPro" id="IPR050695">
    <property type="entry name" value="N-acetylmuramoyl_amidase_3"/>
</dbReference>
<protein>
    <recommendedName>
        <fullName evidence="2">N-acetylmuramoyl-L-alanine amidase</fullName>
        <ecNumber evidence="2">3.5.1.28</ecNumber>
    </recommendedName>
</protein>
<dbReference type="AlphaFoldDB" id="A0AAE3QWA4"/>
<dbReference type="GO" id="GO:0030288">
    <property type="term" value="C:outer membrane-bounded periplasmic space"/>
    <property type="evidence" value="ECO:0007669"/>
    <property type="project" value="TreeGrafter"/>
</dbReference>
<dbReference type="GO" id="GO:0009253">
    <property type="term" value="P:peptidoglycan catabolic process"/>
    <property type="evidence" value="ECO:0007669"/>
    <property type="project" value="InterPro"/>
</dbReference>
<evidence type="ECO:0000313" key="6">
    <source>
        <dbReference type="Proteomes" id="UP001232063"/>
    </source>
</evidence>
<accession>A0AAE3QWA4</accession>
<reference evidence="5" key="1">
    <citation type="submission" date="2023-05" db="EMBL/GenBank/DDBJ databases">
        <authorList>
            <person name="Zhang X."/>
        </authorList>
    </citation>
    <scope>NUCLEOTIDE SEQUENCE</scope>
    <source>
        <strain evidence="5">BD1B2-1</strain>
    </source>
</reference>
<sequence length="261" mass="29447">MKNIILIFVLGIIVSLCAFTPLEKRPQYKLRLVVIDAGHGGKDPGTHGKYVQEKEIALKVALEVGKTIKKNFPDVKVLYTRMTDKFVDLQERAAIANRNHADLFISIHCNSNNSKAIAGTETYTMGLHTSEGNLEVAKRENSAILLEDNHEKKYGGYDPDSPMGHILFANYQSAYMENSLRFASHVESQFEKRANRHSRGVRQAGFIVLWKTAMPSALIEIGFLSNLTEEKYLRTEEGRSNIANAIYRGFKAYKEDMETTD</sequence>
<dbReference type="EC" id="3.5.1.28" evidence="2"/>
<dbReference type="GO" id="GO:0008745">
    <property type="term" value="F:N-acetylmuramoyl-L-alanine amidase activity"/>
    <property type="evidence" value="ECO:0007669"/>
    <property type="project" value="UniProtKB-EC"/>
</dbReference>
<dbReference type="RefSeq" id="WP_314508669.1">
    <property type="nucleotide sequence ID" value="NZ_JASJOU010000001.1"/>
</dbReference>
<dbReference type="CDD" id="cd02696">
    <property type="entry name" value="MurNAc-LAA"/>
    <property type="match status" value="1"/>
</dbReference>
<organism evidence="5 6">
    <name type="scientific">Xanthocytophaga agilis</name>
    <dbReference type="NCBI Taxonomy" id="3048010"/>
    <lineage>
        <taxon>Bacteria</taxon>
        <taxon>Pseudomonadati</taxon>
        <taxon>Bacteroidota</taxon>
        <taxon>Cytophagia</taxon>
        <taxon>Cytophagales</taxon>
        <taxon>Rhodocytophagaceae</taxon>
        <taxon>Xanthocytophaga</taxon>
    </lineage>
</organism>
<comment type="catalytic activity">
    <reaction evidence="1">
        <text>Hydrolyzes the link between N-acetylmuramoyl residues and L-amino acid residues in certain cell-wall glycopeptides.</text>
        <dbReference type="EC" id="3.5.1.28"/>
    </reaction>
</comment>
<dbReference type="Gene3D" id="3.40.630.40">
    <property type="entry name" value="Zn-dependent exopeptidases"/>
    <property type="match status" value="1"/>
</dbReference>
<keyword evidence="6" id="KW-1185">Reference proteome</keyword>
<dbReference type="SUPFAM" id="SSF53187">
    <property type="entry name" value="Zn-dependent exopeptidases"/>
    <property type="match status" value="1"/>
</dbReference>
<dbReference type="Proteomes" id="UP001232063">
    <property type="component" value="Unassembled WGS sequence"/>
</dbReference>
<evidence type="ECO:0000256" key="1">
    <source>
        <dbReference type="ARBA" id="ARBA00001561"/>
    </source>
</evidence>
<keyword evidence="3 5" id="KW-0378">Hydrolase</keyword>
<dbReference type="PANTHER" id="PTHR30404">
    <property type="entry name" value="N-ACETYLMURAMOYL-L-ALANINE AMIDASE"/>
    <property type="match status" value="1"/>
</dbReference>
<dbReference type="FunFam" id="3.40.630.40:FF:000005">
    <property type="entry name" value="N-acetylmuramoyl-L-alanine amidase (AmiA)"/>
    <property type="match status" value="1"/>
</dbReference>
<dbReference type="EMBL" id="JASJOU010000001">
    <property type="protein sequence ID" value="MDJ1499131.1"/>
    <property type="molecule type" value="Genomic_DNA"/>
</dbReference>
<evidence type="ECO:0000256" key="3">
    <source>
        <dbReference type="ARBA" id="ARBA00022801"/>
    </source>
</evidence>
<proteinExistence type="predicted"/>
<comment type="caution">
    <text evidence="5">The sequence shown here is derived from an EMBL/GenBank/DDBJ whole genome shotgun (WGS) entry which is preliminary data.</text>
</comment>
<evidence type="ECO:0000256" key="2">
    <source>
        <dbReference type="ARBA" id="ARBA00011901"/>
    </source>
</evidence>
<name>A0AAE3QWA4_9BACT</name>
<evidence type="ECO:0000259" key="4">
    <source>
        <dbReference type="SMART" id="SM00646"/>
    </source>
</evidence>
<dbReference type="SMART" id="SM00646">
    <property type="entry name" value="Ami_3"/>
    <property type="match status" value="1"/>
</dbReference>
<dbReference type="PANTHER" id="PTHR30404:SF0">
    <property type="entry name" value="N-ACETYLMURAMOYL-L-ALANINE AMIDASE AMIC"/>
    <property type="match status" value="1"/>
</dbReference>
<dbReference type="InterPro" id="IPR002508">
    <property type="entry name" value="MurNAc-LAA_cat"/>
</dbReference>
<feature type="domain" description="MurNAc-LAA" evidence="4">
    <location>
        <begin position="93"/>
        <end position="251"/>
    </location>
</feature>